<dbReference type="EMBL" id="HG994366">
    <property type="protein sequence ID" value="CAF1915170.1"/>
    <property type="molecule type" value="Genomic_DNA"/>
</dbReference>
<accession>A0A816KMN6</accession>
<name>A0A816KMN6_BRANA</name>
<proteinExistence type="predicted"/>
<organism evidence="1">
    <name type="scientific">Brassica napus</name>
    <name type="common">Rape</name>
    <dbReference type="NCBI Taxonomy" id="3708"/>
    <lineage>
        <taxon>Eukaryota</taxon>
        <taxon>Viridiplantae</taxon>
        <taxon>Streptophyta</taxon>
        <taxon>Embryophyta</taxon>
        <taxon>Tracheophyta</taxon>
        <taxon>Spermatophyta</taxon>
        <taxon>Magnoliopsida</taxon>
        <taxon>eudicotyledons</taxon>
        <taxon>Gunneridae</taxon>
        <taxon>Pentapetalae</taxon>
        <taxon>rosids</taxon>
        <taxon>malvids</taxon>
        <taxon>Brassicales</taxon>
        <taxon>Brassicaceae</taxon>
        <taxon>Brassiceae</taxon>
        <taxon>Brassica</taxon>
    </lineage>
</organism>
<gene>
    <name evidence="1" type="ORF">DARMORV10_C02P37220.1</name>
</gene>
<dbReference type="AlphaFoldDB" id="A0A816KMN6"/>
<evidence type="ECO:0000313" key="1">
    <source>
        <dbReference type="EMBL" id="CAF1915170.1"/>
    </source>
</evidence>
<dbReference type="Proteomes" id="UP001295469">
    <property type="component" value="Chromosome C02"/>
</dbReference>
<protein>
    <submittedName>
        <fullName evidence="1">(rape) hypothetical protein</fullName>
    </submittedName>
</protein>
<sequence length="69" mass="7569">AVPHSTLTLSASLGRTIQFVDSVIYRFIPAGLANHYRPSLLAGSIAKVDRFEDLSNHRIGQGKVVKKHL</sequence>
<feature type="non-terminal residue" evidence="1">
    <location>
        <position position="1"/>
    </location>
</feature>
<reference evidence="1" key="1">
    <citation type="submission" date="2021-01" db="EMBL/GenBank/DDBJ databases">
        <authorList>
            <consortium name="Genoscope - CEA"/>
            <person name="William W."/>
        </authorList>
    </citation>
    <scope>NUCLEOTIDE SEQUENCE</scope>
</reference>